<keyword evidence="3" id="KW-1185">Reference proteome</keyword>
<dbReference type="OrthoDB" id="10579415at2759"/>
<dbReference type="AlphaFoldDB" id="A0A8J5Y587"/>
<comment type="caution">
    <text evidence="2">The sequence shown here is derived from an EMBL/GenBank/DDBJ whole genome shotgun (WGS) entry which is preliminary data.</text>
</comment>
<dbReference type="EMBL" id="JAGTXO010000001">
    <property type="protein sequence ID" value="KAG8471019.1"/>
    <property type="molecule type" value="Genomic_DNA"/>
</dbReference>
<sequence length="141" mass="15412">MAKGKRKADEMTEGEEFVPAEGTGADDEDTLVEEERLAAADGDAGHAREIASLEAEADMPIEEVLRRMQEQGGEEGADDEEEEEEEEEEGEDDDEDEDEENSGEEDGEEEEGDEEDGDDDDEGEGEGEEADTGPAKRRKKA</sequence>
<evidence type="ECO:0000256" key="1">
    <source>
        <dbReference type="SAM" id="MobiDB-lite"/>
    </source>
</evidence>
<evidence type="ECO:0000313" key="2">
    <source>
        <dbReference type="EMBL" id="KAG8471019.1"/>
    </source>
</evidence>
<feature type="compositionally biased region" description="Acidic residues" evidence="1">
    <location>
        <begin position="11"/>
        <end position="32"/>
    </location>
</feature>
<organism evidence="2 3">
    <name type="scientific">Diacronema lutheri</name>
    <name type="common">Unicellular marine alga</name>
    <name type="synonym">Monochrysis lutheri</name>
    <dbReference type="NCBI Taxonomy" id="2081491"/>
    <lineage>
        <taxon>Eukaryota</taxon>
        <taxon>Haptista</taxon>
        <taxon>Haptophyta</taxon>
        <taxon>Pavlovophyceae</taxon>
        <taxon>Pavlovales</taxon>
        <taxon>Pavlovaceae</taxon>
        <taxon>Diacronema</taxon>
    </lineage>
</organism>
<feature type="compositionally biased region" description="Basic and acidic residues" evidence="1">
    <location>
        <begin position="33"/>
        <end position="51"/>
    </location>
</feature>
<evidence type="ECO:0000313" key="3">
    <source>
        <dbReference type="Proteomes" id="UP000751190"/>
    </source>
</evidence>
<reference evidence="2" key="1">
    <citation type="submission" date="2021-05" db="EMBL/GenBank/DDBJ databases">
        <title>The genome of the haptophyte Pavlova lutheri (Diacronema luteri, Pavlovales) - a model for lipid biosynthesis in eukaryotic algae.</title>
        <authorList>
            <person name="Hulatt C.J."/>
            <person name="Posewitz M.C."/>
        </authorList>
    </citation>
    <scope>NUCLEOTIDE SEQUENCE</scope>
    <source>
        <strain evidence="2">NIVA-4/92</strain>
    </source>
</reference>
<protein>
    <submittedName>
        <fullName evidence="2">Uncharacterized protein</fullName>
    </submittedName>
</protein>
<gene>
    <name evidence="2" type="ORF">KFE25_009440</name>
</gene>
<proteinExistence type="predicted"/>
<feature type="region of interest" description="Disordered" evidence="1">
    <location>
        <begin position="1"/>
        <end position="141"/>
    </location>
</feature>
<name>A0A8J5Y587_DIALT</name>
<feature type="compositionally biased region" description="Acidic residues" evidence="1">
    <location>
        <begin position="72"/>
        <end position="131"/>
    </location>
</feature>
<accession>A0A8J5Y587</accession>
<dbReference type="Proteomes" id="UP000751190">
    <property type="component" value="Unassembled WGS sequence"/>
</dbReference>